<gene>
    <name evidence="1" type="ORF">LCGC14_1106150</name>
</gene>
<protein>
    <submittedName>
        <fullName evidence="1">Uncharacterized protein</fullName>
    </submittedName>
</protein>
<accession>A0A0F9MCS1</accession>
<name>A0A0F9MCS1_9ZZZZ</name>
<organism evidence="1">
    <name type="scientific">marine sediment metagenome</name>
    <dbReference type="NCBI Taxonomy" id="412755"/>
    <lineage>
        <taxon>unclassified sequences</taxon>
        <taxon>metagenomes</taxon>
        <taxon>ecological metagenomes</taxon>
    </lineage>
</organism>
<dbReference type="EMBL" id="LAZR01005018">
    <property type="protein sequence ID" value="KKN03584.1"/>
    <property type="molecule type" value="Genomic_DNA"/>
</dbReference>
<reference evidence="1" key="1">
    <citation type="journal article" date="2015" name="Nature">
        <title>Complex archaea that bridge the gap between prokaryotes and eukaryotes.</title>
        <authorList>
            <person name="Spang A."/>
            <person name="Saw J.H."/>
            <person name="Jorgensen S.L."/>
            <person name="Zaremba-Niedzwiedzka K."/>
            <person name="Martijn J."/>
            <person name="Lind A.E."/>
            <person name="van Eijk R."/>
            <person name="Schleper C."/>
            <person name="Guy L."/>
            <person name="Ettema T.J."/>
        </authorList>
    </citation>
    <scope>NUCLEOTIDE SEQUENCE</scope>
</reference>
<sequence length="66" mass="7426">MAKSTRSVSIAIDRDASIKGWCVEVILLNNDYVRIDVTDRKLNAMGIELTREDIALHIDDLLALLK</sequence>
<dbReference type="AlphaFoldDB" id="A0A0F9MCS1"/>
<comment type="caution">
    <text evidence="1">The sequence shown here is derived from an EMBL/GenBank/DDBJ whole genome shotgun (WGS) entry which is preliminary data.</text>
</comment>
<proteinExistence type="predicted"/>
<evidence type="ECO:0000313" key="1">
    <source>
        <dbReference type="EMBL" id="KKN03584.1"/>
    </source>
</evidence>